<protein>
    <submittedName>
        <fullName evidence="4">Gibberellin-regulated family protein</fullName>
    </submittedName>
</protein>
<dbReference type="EMBL" id="BKCP01006072">
    <property type="protein sequence ID" value="GER41357.1"/>
    <property type="molecule type" value="Genomic_DNA"/>
</dbReference>
<dbReference type="AlphaFoldDB" id="A0A5A7QAA4"/>
<feature type="compositionally biased region" description="Pro residues" evidence="2">
    <location>
        <begin position="48"/>
        <end position="83"/>
    </location>
</feature>
<dbReference type="Pfam" id="PF02704">
    <property type="entry name" value="GASA"/>
    <property type="match status" value="1"/>
</dbReference>
<dbReference type="Proteomes" id="UP000325081">
    <property type="component" value="Unassembled WGS sequence"/>
</dbReference>
<evidence type="ECO:0000256" key="3">
    <source>
        <dbReference type="SAM" id="SignalP"/>
    </source>
</evidence>
<name>A0A5A7QAA4_STRAF</name>
<evidence type="ECO:0000256" key="2">
    <source>
        <dbReference type="SAM" id="MobiDB-lite"/>
    </source>
</evidence>
<comment type="similarity">
    <text evidence="1">Belongs to the GASA family.</text>
</comment>
<proteinExistence type="inferred from homology"/>
<comment type="caution">
    <text evidence="4">The sequence shown here is derived from an EMBL/GenBank/DDBJ whole genome shotgun (WGS) entry which is preliminary data.</text>
</comment>
<evidence type="ECO:0000313" key="4">
    <source>
        <dbReference type="EMBL" id="GER41357.1"/>
    </source>
</evidence>
<evidence type="ECO:0000256" key="1">
    <source>
        <dbReference type="ARBA" id="ARBA00010582"/>
    </source>
</evidence>
<organism evidence="4 5">
    <name type="scientific">Striga asiatica</name>
    <name type="common">Asiatic witchweed</name>
    <name type="synonym">Buchnera asiatica</name>
    <dbReference type="NCBI Taxonomy" id="4170"/>
    <lineage>
        <taxon>Eukaryota</taxon>
        <taxon>Viridiplantae</taxon>
        <taxon>Streptophyta</taxon>
        <taxon>Embryophyta</taxon>
        <taxon>Tracheophyta</taxon>
        <taxon>Spermatophyta</taxon>
        <taxon>Magnoliopsida</taxon>
        <taxon>eudicotyledons</taxon>
        <taxon>Gunneridae</taxon>
        <taxon>Pentapetalae</taxon>
        <taxon>asterids</taxon>
        <taxon>lamiids</taxon>
        <taxon>Lamiales</taxon>
        <taxon>Orobanchaceae</taxon>
        <taxon>Buchnereae</taxon>
        <taxon>Striga</taxon>
    </lineage>
</organism>
<feature type="region of interest" description="Disordered" evidence="2">
    <location>
        <begin position="24"/>
        <end position="91"/>
    </location>
</feature>
<keyword evidence="5" id="KW-1185">Reference proteome</keyword>
<feature type="chain" id="PRO_5023081383" evidence="3">
    <location>
        <begin position="23"/>
        <end position="151"/>
    </location>
</feature>
<gene>
    <name evidence="4" type="ORF">STAS_18070</name>
</gene>
<reference evidence="5" key="1">
    <citation type="journal article" date="2019" name="Curr. Biol.">
        <title>Genome Sequence of Striga asiatica Provides Insight into the Evolution of Plant Parasitism.</title>
        <authorList>
            <person name="Yoshida S."/>
            <person name="Kim S."/>
            <person name="Wafula E.K."/>
            <person name="Tanskanen J."/>
            <person name="Kim Y.M."/>
            <person name="Honaas L."/>
            <person name="Yang Z."/>
            <person name="Spallek T."/>
            <person name="Conn C.E."/>
            <person name="Ichihashi Y."/>
            <person name="Cheong K."/>
            <person name="Cui S."/>
            <person name="Der J.P."/>
            <person name="Gundlach H."/>
            <person name="Jiao Y."/>
            <person name="Hori C."/>
            <person name="Ishida J.K."/>
            <person name="Kasahara H."/>
            <person name="Kiba T."/>
            <person name="Kim M.S."/>
            <person name="Koo N."/>
            <person name="Laohavisit A."/>
            <person name="Lee Y.H."/>
            <person name="Lumba S."/>
            <person name="McCourt P."/>
            <person name="Mortimer J.C."/>
            <person name="Mutuku J.M."/>
            <person name="Nomura T."/>
            <person name="Sasaki-Sekimoto Y."/>
            <person name="Seto Y."/>
            <person name="Wang Y."/>
            <person name="Wakatake T."/>
            <person name="Sakakibara H."/>
            <person name="Demura T."/>
            <person name="Yamaguchi S."/>
            <person name="Yoneyama K."/>
            <person name="Manabe R.I."/>
            <person name="Nelson D.C."/>
            <person name="Schulman A.H."/>
            <person name="Timko M.P."/>
            <person name="dePamphilis C.W."/>
            <person name="Choi D."/>
            <person name="Shirasu K."/>
        </authorList>
    </citation>
    <scope>NUCLEOTIDE SEQUENCE [LARGE SCALE GENOMIC DNA]</scope>
    <source>
        <strain evidence="5">cv. UVA1</strain>
    </source>
</reference>
<keyword evidence="3" id="KW-0732">Signal</keyword>
<feature type="signal peptide" evidence="3">
    <location>
        <begin position="1"/>
        <end position="22"/>
    </location>
</feature>
<dbReference type="OrthoDB" id="1850441at2759"/>
<dbReference type="InterPro" id="IPR003854">
    <property type="entry name" value="GASA"/>
</dbReference>
<evidence type="ECO:0000313" key="5">
    <source>
        <dbReference type="Proteomes" id="UP000325081"/>
    </source>
</evidence>
<accession>A0A5A7QAA4</accession>
<dbReference type="PANTHER" id="PTHR23201">
    <property type="entry name" value="EXTENSIN, PROLINE-RICH PROTEIN"/>
    <property type="match status" value="1"/>
</dbReference>
<sequence length="151" mass="16174">MASKSVLVVLACFLLISSKVLSETETEDVHIEGTTLVAPTSTPTYKSSPPPPPKLVPPPPAIKAPTPPPPLSKQPPPPPPPSVVRPRNPQECSPACVERCKKHSRQNRCMRACKTCCIRCKCVPPGQYGNKEMCGTCYAGMITRGGKSKCP</sequence>
<dbReference type="PANTHER" id="PTHR23201:SF53">
    <property type="entry name" value="GIBBERELLIN-REGULATED PROTEIN 14"/>
    <property type="match status" value="1"/>
</dbReference>